<organism evidence="3 4">
    <name type="scientific">Rhodotorula toruloides</name>
    <name type="common">Yeast</name>
    <name type="synonym">Rhodosporidium toruloides</name>
    <dbReference type="NCBI Taxonomy" id="5286"/>
    <lineage>
        <taxon>Eukaryota</taxon>
        <taxon>Fungi</taxon>
        <taxon>Dikarya</taxon>
        <taxon>Basidiomycota</taxon>
        <taxon>Pucciniomycotina</taxon>
        <taxon>Microbotryomycetes</taxon>
        <taxon>Sporidiobolales</taxon>
        <taxon>Sporidiobolaceae</taxon>
        <taxon>Rhodotorula</taxon>
    </lineage>
</organism>
<evidence type="ECO:0000256" key="1">
    <source>
        <dbReference type="SAM" id="MobiDB-lite"/>
    </source>
</evidence>
<feature type="compositionally biased region" description="Low complexity" evidence="1">
    <location>
        <begin position="412"/>
        <end position="421"/>
    </location>
</feature>
<feature type="domain" description="DML1/Misato tubulin" evidence="2">
    <location>
        <begin position="82"/>
        <end position="211"/>
    </location>
</feature>
<name>A0A2S9ZVZ8_RHOTO</name>
<dbReference type="InterPro" id="IPR029209">
    <property type="entry name" value="DML1/Misato_tubulin"/>
</dbReference>
<evidence type="ECO:0000259" key="2">
    <source>
        <dbReference type="Pfam" id="PF14881"/>
    </source>
</evidence>
<dbReference type="PANTHER" id="PTHR13391:SF0">
    <property type="entry name" value="PROTEIN MISATO HOMOLOG 1"/>
    <property type="match status" value="1"/>
</dbReference>
<feature type="compositionally biased region" description="Polar residues" evidence="1">
    <location>
        <begin position="330"/>
        <end position="340"/>
    </location>
</feature>
<evidence type="ECO:0000313" key="4">
    <source>
        <dbReference type="Proteomes" id="UP000239560"/>
    </source>
</evidence>
<protein>
    <recommendedName>
        <fullName evidence="2">DML1/Misato tubulin domain-containing protein</fullName>
    </recommendedName>
</protein>
<dbReference type="SUPFAM" id="SSF52490">
    <property type="entry name" value="Tubulin nucleotide-binding domain-like"/>
    <property type="match status" value="1"/>
</dbReference>
<sequence length="437" mass="49116">MDRHALEAVLVCRADGQDATYDETLDVVLAGPGKTPRQALEAIPASEWSTSASPHAHRTAAHSYRTHAVKGYSPFGSGETGEFATFRQGREVWDEDVELREAVEDDLRLFAERADHSEGFILTSPTSTAFSGLSSSFLTHTVRDDFPKLPVWYTGILTNARGWKRADTAQRSKAQRVLNEALALVEMEEYASIYLPVQPVRGWDEKREEGWRKYLRDDVDRCDSYKTVLTMHLQSAGSELREPNALSEIPTLLNYRTTTRIASLSGVAPLFTEPWLRRRTEEGESEEGWRERVRGLEKGWSAWEEDQEEERDEAVRSQFDTASRPYPTRDTPSSADSTSTNRKLLDEFLRSMSSLCGNRSSDGSRCQTRTLSSPALRYPSSAVCTLRPASRSSSHQHLCRNCRPPLLPPPSSSATTLPRRSGLPQWTSPSSRPVYRS</sequence>
<feature type="compositionally biased region" description="Acidic residues" evidence="1">
    <location>
        <begin position="303"/>
        <end position="312"/>
    </location>
</feature>
<dbReference type="GO" id="GO:0005739">
    <property type="term" value="C:mitochondrion"/>
    <property type="evidence" value="ECO:0007669"/>
    <property type="project" value="TreeGrafter"/>
</dbReference>
<dbReference type="EMBL" id="LCTV02000017">
    <property type="protein sequence ID" value="PRQ69928.1"/>
    <property type="molecule type" value="Genomic_DNA"/>
</dbReference>
<dbReference type="AlphaFoldDB" id="A0A2S9ZVZ8"/>
<comment type="caution">
    <text evidence="3">The sequence shown here is derived from an EMBL/GenBank/DDBJ whole genome shotgun (WGS) entry which is preliminary data.</text>
</comment>
<dbReference type="Proteomes" id="UP000239560">
    <property type="component" value="Unassembled WGS sequence"/>
</dbReference>
<dbReference type="OrthoDB" id="271881at2759"/>
<dbReference type="PANTHER" id="PTHR13391">
    <property type="entry name" value="MITOCHONDRIAL DISTRIBUTION REGULATOR MISATO"/>
    <property type="match status" value="1"/>
</dbReference>
<dbReference type="InterPro" id="IPR049942">
    <property type="entry name" value="DML1/Misato"/>
</dbReference>
<evidence type="ECO:0000313" key="3">
    <source>
        <dbReference type="EMBL" id="PRQ69928.1"/>
    </source>
</evidence>
<reference evidence="3 4" key="1">
    <citation type="journal article" date="2018" name="Elife">
        <title>Functional genomics of lipid metabolism in the oleaginous yeast Rhodosporidium toruloides.</title>
        <authorList>
            <person name="Coradetti S.T."/>
            <person name="Pinel D."/>
            <person name="Geiselman G."/>
            <person name="Ito M."/>
            <person name="Mondo S."/>
            <person name="Reilly M.C."/>
            <person name="Cheng Y.F."/>
            <person name="Bauer S."/>
            <person name="Grigoriev I."/>
            <person name="Gladden J.M."/>
            <person name="Simmons B.A."/>
            <person name="Brem R."/>
            <person name="Arkin A.P."/>
            <person name="Skerker J.M."/>
        </authorList>
    </citation>
    <scope>NUCLEOTIDE SEQUENCE [LARGE SCALE GENOMIC DNA]</scope>
    <source>
        <strain evidence="3 4">NBRC 0880</strain>
    </source>
</reference>
<dbReference type="Gene3D" id="3.40.50.1440">
    <property type="entry name" value="Tubulin/FtsZ, GTPase domain"/>
    <property type="match status" value="1"/>
</dbReference>
<accession>A0A2S9ZVZ8</accession>
<gene>
    <name evidence="3" type="ORF">AAT19DRAFT_11581</name>
</gene>
<feature type="region of interest" description="Disordered" evidence="1">
    <location>
        <begin position="389"/>
        <end position="437"/>
    </location>
</feature>
<dbReference type="InterPro" id="IPR036525">
    <property type="entry name" value="Tubulin/FtsZ_GTPase_sf"/>
</dbReference>
<dbReference type="GO" id="GO:0007005">
    <property type="term" value="P:mitochondrion organization"/>
    <property type="evidence" value="ECO:0007669"/>
    <property type="project" value="InterPro"/>
</dbReference>
<proteinExistence type="predicted"/>
<feature type="region of interest" description="Disordered" evidence="1">
    <location>
        <begin position="301"/>
        <end position="340"/>
    </location>
</feature>
<dbReference type="Pfam" id="PF14881">
    <property type="entry name" value="Tubulin_3"/>
    <property type="match status" value="1"/>
</dbReference>